<comment type="caution">
    <text evidence="5">The sequence shown here is derived from an EMBL/GenBank/DDBJ whole genome shotgun (WGS) entry which is preliminary data.</text>
</comment>
<dbReference type="PANTHER" id="PTHR43334">
    <property type="entry name" value="ACETATE--COA LIGASE [ADP-FORMING]"/>
    <property type="match status" value="1"/>
</dbReference>
<name>A0A3A4NV24_ABYX5</name>
<evidence type="ECO:0000313" key="6">
    <source>
        <dbReference type="Proteomes" id="UP000265882"/>
    </source>
</evidence>
<dbReference type="EMBL" id="QZKU01000063">
    <property type="protein sequence ID" value="RJP21936.1"/>
    <property type="molecule type" value="Genomic_DNA"/>
</dbReference>
<dbReference type="SUPFAM" id="SSF52210">
    <property type="entry name" value="Succinyl-CoA synthetase domains"/>
    <property type="match status" value="2"/>
</dbReference>
<keyword evidence="3" id="KW-0067">ATP-binding</keyword>
<dbReference type="SUPFAM" id="SSF51735">
    <property type="entry name" value="NAD(P)-binding Rossmann-fold domains"/>
    <property type="match status" value="1"/>
</dbReference>
<accession>A0A3A4NV24</accession>
<evidence type="ECO:0000256" key="1">
    <source>
        <dbReference type="ARBA" id="ARBA00022598"/>
    </source>
</evidence>
<reference evidence="5 6" key="1">
    <citation type="journal article" date="2017" name="ISME J.">
        <title>Energy and carbon metabolisms in a deep terrestrial subsurface fluid microbial community.</title>
        <authorList>
            <person name="Momper L."/>
            <person name="Jungbluth S.P."/>
            <person name="Lee M.D."/>
            <person name="Amend J.P."/>
        </authorList>
    </citation>
    <scope>NUCLEOTIDE SEQUENCE [LARGE SCALE GENOMIC DNA]</scope>
    <source>
        <strain evidence="5">SURF_5</strain>
    </source>
</reference>
<sequence length="472" mass="50807">MQGRGMNTRETLDHIFHPASVAIVGASDNPLKMSYRCVQSFAEINYPGKVYPINGRLESICGFPAYANLLDVPGDVDLVIIVVQARHVKESLEAAARKHAAGAVIISAGFKELEDTAGAALQAELKRIADDAGIRIIGPNTFGMVNTKARLNASFTPVFNHLKPGPISMLGQSGGVCHLVGFQAIDERVGMNKIVGLGNRCNLEFHDLLDYLCDDPETQTIILYVEGIENPRNLMEAARRATRRKPLVGLKVGQSAAASRAVQSHTGSLSGSHSLYYAAFEQAGIVPAQDTVELLDVAKILTLAPAVSGNRVAIMSFQAGPGIMLTDLCVQHGLAMAELSPQTVAGLKTLWPDLTIRTNPIDLAFVSDMGTFGDAARLVLQDRNVDALIVFYLDVLSLFTLGVSQYLIPLAKEIGKPIIVCANFPVSLASEMTADGIATFENNGIPVYPLPERAVKALKGLVRRSEILRHFR</sequence>
<dbReference type="InterPro" id="IPR032875">
    <property type="entry name" value="Succ_CoA_lig_flav_dom"/>
</dbReference>
<dbReference type="InterPro" id="IPR043938">
    <property type="entry name" value="Ligase_CoA_dom"/>
</dbReference>
<evidence type="ECO:0000313" key="5">
    <source>
        <dbReference type="EMBL" id="RJP21936.1"/>
    </source>
</evidence>
<feature type="domain" description="CoA-binding" evidence="4">
    <location>
        <begin position="15"/>
        <end position="110"/>
    </location>
</feature>
<dbReference type="InterPro" id="IPR036291">
    <property type="entry name" value="NAD(P)-bd_dom_sf"/>
</dbReference>
<dbReference type="Pfam" id="PF19045">
    <property type="entry name" value="Ligase_CoA_2"/>
    <property type="match status" value="1"/>
</dbReference>
<proteinExistence type="predicted"/>
<evidence type="ECO:0000259" key="4">
    <source>
        <dbReference type="SMART" id="SM00881"/>
    </source>
</evidence>
<dbReference type="Proteomes" id="UP000265882">
    <property type="component" value="Unassembled WGS sequence"/>
</dbReference>
<dbReference type="PANTHER" id="PTHR43334:SF1">
    <property type="entry name" value="3-HYDROXYPROPIONATE--COA LIGASE [ADP-FORMING]"/>
    <property type="match status" value="1"/>
</dbReference>
<dbReference type="InterPro" id="IPR016102">
    <property type="entry name" value="Succinyl-CoA_synth-like"/>
</dbReference>
<dbReference type="GO" id="GO:0005524">
    <property type="term" value="F:ATP binding"/>
    <property type="evidence" value="ECO:0007669"/>
    <property type="project" value="UniProtKB-KW"/>
</dbReference>
<dbReference type="Gene3D" id="3.40.50.720">
    <property type="entry name" value="NAD(P)-binding Rossmann-like Domain"/>
    <property type="match status" value="1"/>
</dbReference>
<dbReference type="Gene3D" id="3.40.50.261">
    <property type="entry name" value="Succinyl-CoA synthetase domains"/>
    <property type="match status" value="2"/>
</dbReference>
<dbReference type="SMART" id="SM00881">
    <property type="entry name" value="CoA_binding"/>
    <property type="match status" value="1"/>
</dbReference>
<keyword evidence="1" id="KW-0436">Ligase</keyword>
<dbReference type="InterPro" id="IPR003781">
    <property type="entry name" value="CoA-bd"/>
</dbReference>
<dbReference type="GO" id="GO:0043758">
    <property type="term" value="F:acetate-CoA ligase (ADP-forming) activity"/>
    <property type="evidence" value="ECO:0007669"/>
    <property type="project" value="InterPro"/>
</dbReference>
<dbReference type="Pfam" id="PF13380">
    <property type="entry name" value="CoA_binding_2"/>
    <property type="match status" value="1"/>
</dbReference>
<evidence type="ECO:0000256" key="2">
    <source>
        <dbReference type="ARBA" id="ARBA00022741"/>
    </source>
</evidence>
<protein>
    <recommendedName>
        <fullName evidence="4">CoA-binding domain-containing protein</fullName>
    </recommendedName>
</protein>
<gene>
    <name evidence="5" type="ORF">C4520_09060</name>
</gene>
<organism evidence="5 6">
    <name type="scientific">Abyssobacteria bacterium (strain SURF_5)</name>
    <dbReference type="NCBI Taxonomy" id="2093360"/>
    <lineage>
        <taxon>Bacteria</taxon>
        <taxon>Pseudomonadati</taxon>
        <taxon>Candidatus Hydrogenedentota</taxon>
        <taxon>Candidatus Abyssobacteria</taxon>
    </lineage>
</organism>
<keyword evidence="2" id="KW-0547">Nucleotide-binding</keyword>
<evidence type="ECO:0000256" key="3">
    <source>
        <dbReference type="ARBA" id="ARBA00022840"/>
    </source>
</evidence>
<dbReference type="Pfam" id="PF13607">
    <property type="entry name" value="Succ_CoA_lig"/>
    <property type="match status" value="1"/>
</dbReference>
<dbReference type="InterPro" id="IPR051538">
    <property type="entry name" value="Acyl-CoA_Synth/Transferase"/>
</dbReference>
<dbReference type="AlphaFoldDB" id="A0A3A4NV24"/>